<dbReference type="GO" id="GO:0000278">
    <property type="term" value="P:mitotic cell cycle"/>
    <property type="evidence" value="ECO:0007669"/>
    <property type="project" value="TreeGrafter"/>
</dbReference>
<comment type="caution">
    <text evidence="3">The sequence shown here is derived from an EMBL/GenBank/DDBJ whole genome shotgun (WGS) entry which is preliminary data.</text>
</comment>
<dbReference type="GO" id="GO:0007059">
    <property type="term" value="P:chromosome segregation"/>
    <property type="evidence" value="ECO:0007669"/>
    <property type="project" value="InterPro"/>
</dbReference>
<evidence type="ECO:0000313" key="4">
    <source>
        <dbReference type="Proteomes" id="UP000540952"/>
    </source>
</evidence>
<dbReference type="GO" id="GO:0005876">
    <property type="term" value="C:spindle microtubule"/>
    <property type="evidence" value="ECO:0007669"/>
    <property type="project" value="TreeGrafter"/>
</dbReference>
<dbReference type="GO" id="GO:0072686">
    <property type="term" value="C:mitotic spindle"/>
    <property type="evidence" value="ECO:0007669"/>
    <property type="project" value="TreeGrafter"/>
</dbReference>
<evidence type="ECO:0000313" key="3">
    <source>
        <dbReference type="EMBL" id="NWR37742.1"/>
    </source>
</evidence>
<accession>A0A7K4WST4</accession>
<sequence>GEDNSLKALLHKIGKDMFLLNDLLDKMETEVNQQEKKKHLLKELQQAAERDLKEAEHLLEHIPSYLPKPTQECVAVPTVKREEQTKEAEPEAAKKPAKKERVIKEIALLTAEEFKGVP</sequence>
<dbReference type="AlphaFoldDB" id="A0A7K4WST4"/>
<reference evidence="3 4" key="1">
    <citation type="submission" date="2019-09" db="EMBL/GenBank/DDBJ databases">
        <title>Bird 10,000 Genomes (B10K) Project - Family phase.</title>
        <authorList>
            <person name="Zhang G."/>
        </authorList>
    </citation>
    <scope>NUCLEOTIDE SEQUENCE [LARGE SCALE GENOMIC DNA]</scope>
    <source>
        <strain evidence="3">B10K-CU-031-13</strain>
        <tissue evidence="3">Muscle</tissue>
    </source>
</reference>
<feature type="region of interest" description="Disordered" evidence="2">
    <location>
        <begin position="79"/>
        <end position="98"/>
    </location>
</feature>
<dbReference type="PANTHER" id="PTHR28573">
    <property type="entry name" value="SPINDLE AND KINETOCHORE-ASSOCIATED PROTEIN 1"/>
    <property type="match status" value="1"/>
</dbReference>
<protein>
    <submittedName>
        <fullName evidence="3">SKA1 protein</fullName>
    </submittedName>
</protein>
<gene>
    <name evidence="3" type="primary">Ska1</name>
    <name evidence="3" type="ORF">TACRUB_R15727</name>
</gene>
<evidence type="ECO:0000256" key="2">
    <source>
        <dbReference type="SAM" id="MobiDB-lite"/>
    </source>
</evidence>
<evidence type="ECO:0000256" key="1">
    <source>
        <dbReference type="SAM" id="Coils"/>
    </source>
</evidence>
<keyword evidence="1" id="KW-0175">Coiled coil</keyword>
<organism evidence="3 4">
    <name type="scientific">Tachuris rubrigastra</name>
    <dbReference type="NCBI Taxonomy" id="495162"/>
    <lineage>
        <taxon>Eukaryota</taxon>
        <taxon>Metazoa</taxon>
        <taxon>Chordata</taxon>
        <taxon>Craniata</taxon>
        <taxon>Vertebrata</taxon>
        <taxon>Euteleostomi</taxon>
        <taxon>Archelosauria</taxon>
        <taxon>Archosauria</taxon>
        <taxon>Dinosauria</taxon>
        <taxon>Saurischia</taxon>
        <taxon>Theropoda</taxon>
        <taxon>Coelurosauria</taxon>
        <taxon>Aves</taxon>
        <taxon>Neognathae</taxon>
        <taxon>Neoaves</taxon>
        <taxon>Telluraves</taxon>
        <taxon>Australaves</taxon>
        <taxon>Passeriformes</taxon>
        <taxon>Tyrannidae</taxon>
        <taxon>Tachuris</taxon>
    </lineage>
</organism>
<dbReference type="GO" id="GO:0008017">
    <property type="term" value="F:microtubule binding"/>
    <property type="evidence" value="ECO:0007669"/>
    <property type="project" value="InterPro"/>
</dbReference>
<feature type="non-terminal residue" evidence="3">
    <location>
        <position position="1"/>
    </location>
</feature>
<dbReference type="Gene3D" id="6.10.250.1370">
    <property type="match status" value="1"/>
</dbReference>
<dbReference type="GO" id="GO:0051301">
    <property type="term" value="P:cell division"/>
    <property type="evidence" value="ECO:0007669"/>
    <property type="project" value="InterPro"/>
</dbReference>
<dbReference type="GO" id="GO:0000940">
    <property type="term" value="C:outer kinetochore"/>
    <property type="evidence" value="ECO:0007669"/>
    <property type="project" value="TreeGrafter"/>
</dbReference>
<dbReference type="Pfam" id="PF07160">
    <property type="entry name" value="SKA1"/>
    <property type="match status" value="1"/>
</dbReference>
<name>A0A7K4WST4_9TYRA</name>
<feature type="coiled-coil region" evidence="1">
    <location>
        <begin position="17"/>
        <end position="61"/>
    </location>
</feature>
<dbReference type="InterPro" id="IPR009829">
    <property type="entry name" value="SKA1"/>
</dbReference>
<keyword evidence="4" id="KW-1185">Reference proteome</keyword>
<feature type="non-terminal residue" evidence="3">
    <location>
        <position position="118"/>
    </location>
</feature>
<dbReference type="PANTHER" id="PTHR28573:SF1">
    <property type="entry name" value="SPINDLE AND KINETOCHORE-ASSOCIATED PROTEIN 1"/>
    <property type="match status" value="1"/>
</dbReference>
<proteinExistence type="predicted"/>
<dbReference type="Proteomes" id="UP000540952">
    <property type="component" value="Unassembled WGS sequence"/>
</dbReference>
<dbReference type="GO" id="GO:0031110">
    <property type="term" value="P:regulation of microtubule polymerization or depolymerization"/>
    <property type="evidence" value="ECO:0007669"/>
    <property type="project" value="TreeGrafter"/>
</dbReference>
<dbReference type="EMBL" id="VZRD01000405">
    <property type="protein sequence ID" value="NWR37742.1"/>
    <property type="molecule type" value="Genomic_DNA"/>
</dbReference>